<accession>A0ABY7GSZ2</accession>
<dbReference type="Gene3D" id="1.25.40.10">
    <property type="entry name" value="Tetratricopeptide repeat domain"/>
    <property type="match status" value="1"/>
</dbReference>
<keyword evidence="2" id="KW-1185">Reference proteome</keyword>
<proteinExistence type="predicted"/>
<sequence length="508" mass="55010">MKRAAHVYAERFAVERDPASAAQQQEAARWEIGPFDRGSVPEASLWLHGVEIETKQRVWIALRGHPVGWVANVETEVRARAVMASRSPFIVPVLHAGPGIVYAEPPPARPRPQLRAADAAACAVQACEVVAQMHALGEAAPYFGPSHLRLSERDGVWRIAWLLPGQWALDSLDRQLAERARNPTGKKRPAPRRTEDSPITVARRAVVELFAELLGPHERAGRDELERIRRKATECADMPALARLFLPLVAEPVECAARIEAMPVVRTVPKRERDWDAIIRDGEATLPSISRKNAAYVALPLACAYHQRATRRAAAGEPALALEDVERALKLDPCVTYAATRAVLRDRLGQRAAARAGLATATVAARATFAAGGVVRDNNGVIVGTAERVAPADLAHALEVGGLLALHDDEPVEAMDALLEAFTLAPTAARAHALGAALFRCGHVAAAADYEARSVALAPDEPRYVWALVGSLLRLGRAEEAREQALALLRRSPDDAAQREKFARVFGA</sequence>
<name>A0ABY7GSZ2_9BACT</name>
<protein>
    <recommendedName>
        <fullName evidence="3">Tetratricopeptide repeat protein</fullName>
    </recommendedName>
</protein>
<dbReference type="EMBL" id="CP114040">
    <property type="protein sequence ID" value="WAS90072.1"/>
    <property type="molecule type" value="Genomic_DNA"/>
</dbReference>
<organism evidence="1 2">
    <name type="scientific">Nannocystis punicea</name>
    <dbReference type="NCBI Taxonomy" id="2995304"/>
    <lineage>
        <taxon>Bacteria</taxon>
        <taxon>Pseudomonadati</taxon>
        <taxon>Myxococcota</taxon>
        <taxon>Polyangia</taxon>
        <taxon>Nannocystales</taxon>
        <taxon>Nannocystaceae</taxon>
        <taxon>Nannocystis</taxon>
    </lineage>
</organism>
<evidence type="ECO:0000313" key="2">
    <source>
        <dbReference type="Proteomes" id="UP001164459"/>
    </source>
</evidence>
<dbReference type="RefSeq" id="WP_269032406.1">
    <property type="nucleotide sequence ID" value="NZ_CP114040.1"/>
</dbReference>
<evidence type="ECO:0000313" key="1">
    <source>
        <dbReference type="EMBL" id="WAS90072.1"/>
    </source>
</evidence>
<dbReference type="Proteomes" id="UP001164459">
    <property type="component" value="Chromosome"/>
</dbReference>
<gene>
    <name evidence="1" type="ORF">O0S08_28085</name>
</gene>
<evidence type="ECO:0008006" key="3">
    <source>
        <dbReference type="Google" id="ProtNLM"/>
    </source>
</evidence>
<dbReference type="SUPFAM" id="SSF48452">
    <property type="entry name" value="TPR-like"/>
    <property type="match status" value="1"/>
</dbReference>
<reference evidence="1" key="1">
    <citation type="submission" date="2022-11" db="EMBL/GenBank/DDBJ databases">
        <title>Minimal conservation of predation-associated metabolite biosynthetic gene clusters underscores biosynthetic potential of Myxococcota including descriptions for ten novel species: Archangium lansinium sp. nov., Myxococcus landrumus sp. nov., Nannocystis bai.</title>
        <authorList>
            <person name="Ahearne A."/>
            <person name="Stevens C."/>
            <person name="Dowd S."/>
        </authorList>
    </citation>
    <scope>NUCLEOTIDE SEQUENCE</scope>
    <source>
        <strain evidence="1">Fl3</strain>
    </source>
</reference>
<dbReference type="InterPro" id="IPR011990">
    <property type="entry name" value="TPR-like_helical_dom_sf"/>
</dbReference>